<dbReference type="InterPro" id="IPR029061">
    <property type="entry name" value="THDP-binding"/>
</dbReference>
<comment type="subunit">
    <text evidence="7">Homodimer.</text>
</comment>
<evidence type="ECO:0000256" key="1">
    <source>
        <dbReference type="ARBA" id="ARBA00022428"/>
    </source>
</evidence>
<dbReference type="HAMAP" id="MF_01659">
    <property type="entry name" value="MenD"/>
    <property type="match status" value="1"/>
</dbReference>
<dbReference type="GO" id="GO:0030976">
    <property type="term" value="F:thiamine pyrophosphate binding"/>
    <property type="evidence" value="ECO:0007669"/>
    <property type="project" value="UniProtKB-UniRule"/>
</dbReference>
<dbReference type="Pfam" id="PF16582">
    <property type="entry name" value="TPP_enzyme_M_2"/>
    <property type="match status" value="1"/>
</dbReference>
<dbReference type="InterPro" id="IPR032264">
    <property type="entry name" value="MenD_middle"/>
</dbReference>
<evidence type="ECO:0000256" key="4">
    <source>
        <dbReference type="ARBA" id="ARBA00022842"/>
    </source>
</evidence>
<dbReference type="UniPathway" id="UPA01057">
    <property type="reaction ID" value="UER00164"/>
</dbReference>
<dbReference type="SUPFAM" id="SSF52467">
    <property type="entry name" value="DHS-like NAD/FAD-binding domain"/>
    <property type="match status" value="1"/>
</dbReference>
<comment type="pathway">
    <text evidence="7">Quinol/quinone metabolism; menaquinone biosynthesis.</text>
</comment>
<dbReference type="Gene3D" id="3.40.50.970">
    <property type="match status" value="2"/>
</dbReference>
<comment type="function">
    <text evidence="7">Catalyzes the thiamine diphosphate-dependent decarboxylation of 2-oxoglutarate and the subsequent addition of the resulting succinic semialdehyde-thiamine pyrophosphate anion to isochorismate to yield 2-succinyl-5-enolpyruvyl-6-hydroxy-3-cyclohexene-1-carboxylate (SEPHCHC).</text>
</comment>
<protein>
    <recommendedName>
        <fullName evidence="7">2-succinyl-5-enolpyruvyl-6-hydroxy-3-cyclohexene-1-carboxylate synthase</fullName>
        <shortName evidence="7">SEPHCHC synthase</shortName>
        <ecNumber evidence="7">2.2.1.9</ecNumber>
    </recommendedName>
    <alternativeName>
        <fullName evidence="7">Menaquinone biosynthesis protein MenD</fullName>
    </alternativeName>
</protein>
<dbReference type="GO" id="GO:0030145">
    <property type="term" value="F:manganese ion binding"/>
    <property type="evidence" value="ECO:0007669"/>
    <property type="project" value="UniProtKB-UniRule"/>
</dbReference>
<dbReference type="STRING" id="1348624.GCA_001591545_03677"/>
<dbReference type="InterPro" id="IPR012001">
    <property type="entry name" value="Thiamin_PyroP_enz_TPP-bd_dom"/>
</dbReference>
<evidence type="ECO:0000259" key="8">
    <source>
        <dbReference type="Pfam" id="PF02775"/>
    </source>
</evidence>
<gene>
    <name evidence="7 11" type="primary">menD</name>
    <name evidence="11" type="ORF">NCTC4824_03198</name>
</gene>
<evidence type="ECO:0000259" key="10">
    <source>
        <dbReference type="Pfam" id="PF16582"/>
    </source>
</evidence>
<evidence type="ECO:0000256" key="6">
    <source>
        <dbReference type="ARBA" id="ARBA00023211"/>
    </source>
</evidence>
<dbReference type="CDD" id="cd07037">
    <property type="entry name" value="TPP_PYR_MenD"/>
    <property type="match status" value="1"/>
</dbReference>
<keyword evidence="1 7" id="KW-0474">Menaquinone biosynthesis</keyword>
<feature type="domain" description="Thiamine pyrophosphate enzyme N-terminal TPP-binding" evidence="9">
    <location>
        <begin position="12"/>
        <end position="124"/>
    </location>
</feature>
<proteinExistence type="inferred from homology"/>
<dbReference type="Gene3D" id="3.40.50.1220">
    <property type="entry name" value="TPP-binding domain"/>
    <property type="match status" value="1"/>
</dbReference>
<evidence type="ECO:0000313" key="12">
    <source>
        <dbReference type="Proteomes" id="UP000249134"/>
    </source>
</evidence>
<keyword evidence="12" id="KW-1185">Reference proteome</keyword>
<evidence type="ECO:0000259" key="9">
    <source>
        <dbReference type="Pfam" id="PF02776"/>
    </source>
</evidence>
<dbReference type="GO" id="GO:0000287">
    <property type="term" value="F:magnesium ion binding"/>
    <property type="evidence" value="ECO:0007669"/>
    <property type="project" value="UniProtKB-UniRule"/>
</dbReference>
<dbReference type="Pfam" id="PF02776">
    <property type="entry name" value="TPP_enzyme_N"/>
    <property type="match status" value="1"/>
</dbReference>
<keyword evidence="6 7" id="KW-0464">Manganese</keyword>
<dbReference type="GO" id="GO:0070204">
    <property type="term" value="F:2-succinyl-5-enolpyruvyl-6-hydroxy-3-cyclohexene-1-carboxylic-acid synthase activity"/>
    <property type="evidence" value="ECO:0007669"/>
    <property type="project" value="UniProtKB-UniRule"/>
</dbReference>
<dbReference type="KEGG" id="blen:NCTC4824_03198"/>
<evidence type="ECO:0000313" key="11">
    <source>
        <dbReference type="EMBL" id="SQI61384.1"/>
    </source>
</evidence>
<dbReference type="RefSeq" id="WP_066145645.1">
    <property type="nucleotide sequence ID" value="NZ_CBCSGM010000008.1"/>
</dbReference>
<sequence length="584" mass="65244">MSDQEALTSYLAAFIEGLEQAGIKDVVISPGSRSTPLALLFAEHPNIDIYVNIDERSAGFFALGLAKASRKPVALLCTSGTAAANYYPAVVEASLSRVPLIVLTADRPHELRDVGAPQAIDQIHLYGRHVRWFTEMSLPEKGNTMLNYASTAATRAVSEALGLPSGPVHLNFPLREPLLPQLDPSPFLKKNATAVKRELKFGRLELPKEVYLEIAEEWRGYEKGLIVCGPLDQPGFSEAIIELGEVLGFPIFADPLSQLRSGSSSNELVIDSYDAILKTEEVRLNFQPELIIRFGGMPVSKPLSLFLQNAKNVKQVIVDGNRSWRDPYHVGTEMVYCDEINLCKLVSKVIPKRDISTWLMDWLEMNQITKNVIEAQLHSESKLDEGKAIRELSRWIPEDSIIFVGNSMPIRDMDTFFHTNKKNIRIMANRGANGIDGVISTALGSSVHSRPLFLVIGDLSFFHDMNGLLAAKIYNLNINIILLNNDGGGIFSYLPQIKEPKHFEVLFGTPTGLNFEHAVKLYHGQYTRINDWESFQVAMIDAANYEGLNVIEIPTDRAENTASHRRIWEQVSREINKYLQSVEK</sequence>
<evidence type="ECO:0000256" key="7">
    <source>
        <dbReference type="HAMAP-Rule" id="MF_01659"/>
    </source>
</evidence>
<dbReference type="InterPro" id="IPR011766">
    <property type="entry name" value="TPP_enzyme_TPP-bd"/>
</dbReference>
<dbReference type="SUPFAM" id="SSF52518">
    <property type="entry name" value="Thiamin diphosphate-binding fold (THDP-binding)"/>
    <property type="match status" value="2"/>
</dbReference>
<dbReference type="NCBIfam" id="TIGR00173">
    <property type="entry name" value="menD"/>
    <property type="match status" value="1"/>
</dbReference>
<dbReference type="CDD" id="cd02009">
    <property type="entry name" value="TPP_SHCHC_synthase"/>
    <property type="match status" value="1"/>
</dbReference>
<dbReference type="AlphaFoldDB" id="A0A2X4ZLQ3"/>
<dbReference type="InterPro" id="IPR029035">
    <property type="entry name" value="DHS-like_NAD/FAD-binding_dom"/>
</dbReference>
<evidence type="ECO:0000256" key="5">
    <source>
        <dbReference type="ARBA" id="ARBA00023052"/>
    </source>
</evidence>
<feature type="domain" description="Menaquinone biosynthesis protein MenD middle" evidence="10">
    <location>
        <begin position="217"/>
        <end position="404"/>
    </location>
</feature>
<dbReference type="PANTHER" id="PTHR42916:SF1">
    <property type="entry name" value="PROTEIN PHYLLO, CHLOROPLASTIC"/>
    <property type="match status" value="1"/>
</dbReference>
<comment type="cofactor">
    <cofactor evidence="7">
        <name>Mg(2+)</name>
        <dbReference type="ChEBI" id="CHEBI:18420"/>
    </cofactor>
    <cofactor evidence="7">
        <name>Mn(2+)</name>
        <dbReference type="ChEBI" id="CHEBI:29035"/>
    </cofactor>
</comment>
<evidence type="ECO:0000256" key="3">
    <source>
        <dbReference type="ARBA" id="ARBA00022723"/>
    </source>
</evidence>
<dbReference type="EMBL" id="LS483476">
    <property type="protein sequence ID" value="SQI61384.1"/>
    <property type="molecule type" value="Genomic_DNA"/>
</dbReference>
<comment type="pathway">
    <text evidence="7">Quinol/quinone metabolism; 1,4-dihydroxy-2-naphthoate biosynthesis; 1,4-dihydroxy-2-naphthoate from chorismate: step 2/7.</text>
</comment>
<evidence type="ECO:0000256" key="2">
    <source>
        <dbReference type="ARBA" id="ARBA00022679"/>
    </source>
</evidence>
<reference evidence="11 12" key="1">
    <citation type="submission" date="2018-06" db="EMBL/GenBank/DDBJ databases">
        <authorList>
            <consortium name="Pathogen Informatics"/>
            <person name="Doyle S."/>
        </authorList>
    </citation>
    <scope>NUCLEOTIDE SEQUENCE [LARGE SCALE GENOMIC DNA]</scope>
    <source>
        <strain evidence="11 12">NCTC4824</strain>
    </source>
</reference>
<feature type="domain" description="Thiamine pyrophosphate enzyme TPP-binding" evidence="8">
    <location>
        <begin position="427"/>
        <end position="553"/>
    </location>
</feature>
<comment type="catalytic activity">
    <reaction evidence="7">
        <text>isochorismate + 2-oxoglutarate + H(+) = 5-enolpyruvoyl-6-hydroxy-2-succinyl-cyclohex-3-ene-1-carboxylate + CO2</text>
        <dbReference type="Rhea" id="RHEA:25593"/>
        <dbReference type="ChEBI" id="CHEBI:15378"/>
        <dbReference type="ChEBI" id="CHEBI:16526"/>
        <dbReference type="ChEBI" id="CHEBI:16810"/>
        <dbReference type="ChEBI" id="CHEBI:29780"/>
        <dbReference type="ChEBI" id="CHEBI:58818"/>
        <dbReference type="EC" id="2.2.1.9"/>
    </reaction>
</comment>
<dbReference type="EC" id="2.2.1.9" evidence="7"/>
<dbReference type="UniPathway" id="UPA00079"/>
<dbReference type="Pfam" id="PF02775">
    <property type="entry name" value="TPP_enzyme_C"/>
    <property type="match status" value="1"/>
</dbReference>
<keyword evidence="4 7" id="KW-0460">Magnesium</keyword>
<comment type="cofactor">
    <cofactor evidence="7">
        <name>thiamine diphosphate</name>
        <dbReference type="ChEBI" id="CHEBI:58937"/>
    </cofactor>
    <text evidence="7">Binds 1 thiamine pyrophosphate per subunit.</text>
</comment>
<keyword evidence="5 7" id="KW-0786">Thiamine pyrophosphate</keyword>
<dbReference type="PANTHER" id="PTHR42916">
    <property type="entry name" value="2-SUCCINYL-5-ENOLPYRUVYL-6-HYDROXY-3-CYCLOHEXENE-1-CARBOXYLATE SYNTHASE"/>
    <property type="match status" value="1"/>
</dbReference>
<comment type="similarity">
    <text evidence="7">Belongs to the TPP enzyme family. MenD subfamily.</text>
</comment>
<accession>A0A2X4ZLQ3</accession>
<keyword evidence="3 7" id="KW-0479">Metal-binding</keyword>
<dbReference type="GO" id="GO:0009234">
    <property type="term" value="P:menaquinone biosynthetic process"/>
    <property type="evidence" value="ECO:0007669"/>
    <property type="project" value="UniProtKB-UniRule"/>
</dbReference>
<organism evidence="11 12">
    <name type="scientific">Lederbergia lenta</name>
    <name type="common">Bacillus lentus</name>
    <dbReference type="NCBI Taxonomy" id="1467"/>
    <lineage>
        <taxon>Bacteria</taxon>
        <taxon>Bacillati</taxon>
        <taxon>Bacillota</taxon>
        <taxon>Bacilli</taxon>
        <taxon>Bacillales</taxon>
        <taxon>Bacillaceae</taxon>
        <taxon>Lederbergia</taxon>
    </lineage>
</organism>
<dbReference type="Proteomes" id="UP000249134">
    <property type="component" value="Chromosome 1"/>
</dbReference>
<name>A0A2X4ZLQ3_LEDLE</name>
<dbReference type="PIRSF" id="PIRSF004983">
    <property type="entry name" value="MenD"/>
    <property type="match status" value="1"/>
</dbReference>
<dbReference type="InterPro" id="IPR004433">
    <property type="entry name" value="MenaQ_synth_MenD"/>
</dbReference>
<keyword evidence="2 7" id="KW-0808">Transferase</keyword>